<proteinExistence type="inferred from homology"/>
<organism evidence="23 24">
    <name type="scientific">Suricata suricatta</name>
    <name type="common">Meerkat</name>
    <dbReference type="NCBI Taxonomy" id="37032"/>
    <lineage>
        <taxon>Eukaryota</taxon>
        <taxon>Metazoa</taxon>
        <taxon>Chordata</taxon>
        <taxon>Craniata</taxon>
        <taxon>Vertebrata</taxon>
        <taxon>Euteleostomi</taxon>
        <taxon>Mammalia</taxon>
        <taxon>Eutheria</taxon>
        <taxon>Laurasiatheria</taxon>
        <taxon>Carnivora</taxon>
        <taxon>Feliformia</taxon>
        <taxon>Herpestidae</taxon>
        <taxon>Suricata</taxon>
    </lineage>
</organism>
<evidence type="ECO:0000256" key="18">
    <source>
        <dbReference type="ARBA" id="ARBA00067191"/>
    </source>
</evidence>
<evidence type="ECO:0000256" key="19">
    <source>
        <dbReference type="ARBA" id="ARBA00077411"/>
    </source>
</evidence>
<evidence type="ECO:0000256" key="11">
    <source>
        <dbReference type="ARBA" id="ARBA00022843"/>
    </source>
</evidence>
<evidence type="ECO:0000256" key="7">
    <source>
        <dbReference type="ARBA" id="ARBA00022490"/>
    </source>
</evidence>
<feature type="transmembrane region" description="Helical" evidence="21">
    <location>
        <begin position="81"/>
        <end position="98"/>
    </location>
</feature>
<dbReference type="Gene3D" id="1.10.437.10">
    <property type="entry name" value="Blc2-like"/>
    <property type="match status" value="1"/>
</dbReference>
<dbReference type="PROSITE" id="PS50062">
    <property type="entry name" value="BCL2_FAMILY"/>
    <property type="match status" value="1"/>
</dbReference>
<name>A0A673UC80_SURSU</name>
<dbReference type="Ensembl" id="ENSSSUT00005021597.1">
    <property type="protein sequence ID" value="ENSSSUP00005018895.1"/>
    <property type="gene ID" value="ENSSSUG00005012228.1"/>
</dbReference>
<comment type="similarity">
    <text evidence="6">Belongs to the Bcl-2 family.</text>
</comment>
<keyword evidence="15" id="KW-0206">Cytoskeleton</keyword>
<dbReference type="GO" id="GO:0097192">
    <property type="term" value="P:extrinsic apoptotic signaling pathway in absence of ligand"/>
    <property type="evidence" value="ECO:0007669"/>
    <property type="project" value="TreeGrafter"/>
</dbReference>
<reference evidence="23 24" key="1">
    <citation type="submission" date="2019-05" db="EMBL/GenBank/DDBJ databases">
        <title>A Chromosome-scale Meerkat (S. suricatta) Genome Assembly.</title>
        <authorList>
            <person name="Dudchenko O."/>
            <person name="Lieberman Aiden E."/>
            <person name="Tung J."/>
            <person name="Barreiro L.B."/>
            <person name="Clutton-Brock T.H."/>
        </authorList>
    </citation>
    <scope>NUCLEOTIDE SEQUENCE [LARGE SCALE GENOMIC DNA]</scope>
</reference>
<dbReference type="OMA" id="TDYLEYC"/>
<evidence type="ECO:0000256" key="6">
    <source>
        <dbReference type="ARBA" id="ARBA00009458"/>
    </source>
</evidence>
<evidence type="ECO:0000256" key="15">
    <source>
        <dbReference type="ARBA" id="ARBA00023212"/>
    </source>
</evidence>
<dbReference type="GO" id="GO:0005741">
    <property type="term" value="C:mitochondrial outer membrane"/>
    <property type="evidence" value="ECO:0007669"/>
    <property type="project" value="TreeGrafter"/>
</dbReference>
<dbReference type="RefSeq" id="XP_029808345.1">
    <property type="nucleotide sequence ID" value="XM_029952485.1"/>
</dbReference>
<evidence type="ECO:0000256" key="21">
    <source>
        <dbReference type="SAM" id="Phobius"/>
    </source>
</evidence>
<keyword evidence="8 21" id="KW-0812">Transmembrane</keyword>
<evidence type="ECO:0000256" key="9">
    <source>
        <dbReference type="ARBA" id="ARBA00022703"/>
    </source>
</evidence>
<keyword evidence="24" id="KW-1185">Reference proteome</keyword>
<feature type="domain" description="Bcl-2 Bcl-2 homology region 1-3" evidence="22">
    <location>
        <begin position="39"/>
        <end position="152"/>
    </location>
</feature>
<dbReference type="Proteomes" id="UP000472268">
    <property type="component" value="Chromosome 9"/>
</dbReference>
<sequence>MADPLRERTARLLTDFLEYCARAPGSPARAPSTPEAEVLRYVATQVQQSHQQFLSNFRGYRQNRVALVGRLERYLLPDPQNVSWGYIAALLIFAGTLLERPPPGNDLTLKPDQEQDLEWETNVDQDCQRLVALLCDRLMERHRAWLEAHNGWDGFCLFFSPLLPYSWKTLLVQALLSCVTVMILIYLLRRLS</sequence>
<keyword evidence="11" id="KW-0832">Ubl conjugation</keyword>
<evidence type="ECO:0000313" key="23">
    <source>
        <dbReference type="Ensembl" id="ENSSSUP00005018895.1"/>
    </source>
</evidence>
<reference evidence="23" key="2">
    <citation type="submission" date="2025-08" db="UniProtKB">
        <authorList>
            <consortium name="Ensembl"/>
        </authorList>
    </citation>
    <scope>IDENTIFICATION</scope>
</reference>
<evidence type="ECO:0000256" key="12">
    <source>
        <dbReference type="ARBA" id="ARBA00022989"/>
    </source>
</evidence>
<comment type="subcellular location">
    <subcellularLocation>
        <location evidence="4">Cytoplasm</location>
        <location evidence="4">Cytoskeleton</location>
        <location evidence="4">Spindle</location>
    </subcellularLocation>
    <subcellularLocation>
        <location evidence="5">Endoplasmic reticulum</location>
    </subcellularLocation>
    <subcellularLocation>
        <location evidence="3">Mitochondrion</location>
    </subcellularLocation>
    <subcellularLocation>
        <location evidence="2">Nucleus membrane</location>
    </subcellularLocation>
</comment>
<keyword evidence="12 21" id="KW-1133">Transmembrane helix</keyword>
<dbReference type="SUPFAM" id="SSF56854">
    <property type="entry name" value="Bcl-2 inhibitors of programmed cell death"/>
    <property type="match status" value="1"/>
</dbReference>
<evidence type="ECO:0000313" key="24">
    <source>
        <dbReference type="Proteomes" id="UP000472268"/>
    </source>
</evidence>
<dbReference type="GO" id="GO:0031965">
    <property type="term" value="C:nuclear membrane"/>
    <property type="evidence" value="ECO:0007669"/>
    <property type="project" value="UniProtKB-SubCell"/>
</dbReference>
<evidence type="ECO:0000256" key="2">
    <source>
        <dbReference type="ARBA" id="ARBA00004126"/>
    </source>
</evidence>
<dbReference type="GO" id="GO:0005783">
    <property type="term" value="C:endoplasmic reticulum"/>
    <property type="evidence" value="ECO:0007669"/>
    <property type="project" value="UniProtKB-SubCell"/>
</dbReference>
<evidence type="ECO:0000256" key="5">
    <source>
        <dbReference type="ARBA" id="ARBA00004240"/>
    </source>
</evidence>
<evidence type="ECO:0000256" key="1">
    <source>
        <dbReference type="ARBA" id="ARBA00001913"/>
    </source>
</evidence>
<dbReference type="InterPro" id="IPR036834">
    <property type="entry name" value="Bcl-2-like_sf"/>
</dbReference>
<dbReference type="OrthoDB" id="8856583at2759"/>
<dbReference type="GO" id="GO:0008630">
    <property type="term" value="P:intrinsic apoptotic signaling pathway in response to DNA damage"/>
    <property type="evidence" value="ECO:0007669"/>
    <property type="project" value="TreeGrafter"/>
</dbReference>
<evidence type="ECO:0000256" key="14">
    <source>
        <dbReference type="ARBA" id="ARBA00023136"/>
    </source>
</evidence>
<evidence type="ECO:0000256" key="4">
    <source>
        <dbReference type="ARBA" id="ARBA00004186"/>
    </source>
</evidence>
<evidence type="ECO:0000256" key="16">
    <source>
        <dbReference type="ARBA" id="ARBA00023242"/>
    </source>
</evidence>
<keyword evidence="9" id="KW-0053">Apoptosis</keyword>
<dbReference type="GO" id="GO:0001836">
    <property type="term" value="P:release of cytochrome c from mitochondria"/>
    <property type="evidence" value="ECO:0007669"/>
    <property type="project" value="TreeGrafter"/>
</dbReference>
<dbReference type="Pfam" id="PF00452">
    <property type="entry name" value="Bcl-2"/>
    <property type="match status" value="1"/>
</dbReference>
<dbReference type="GO" id="GO:0042981">
    <property type="term" value="P:regulation of apoptotic process"/>
    <property type="evidence" value="ECO:0007669"/>
    <property type="project" value="InterPro"/>
</dbReference>
<evidence type="ECO:0000256" key="17">
    <source>
        <dbReference type="ARBA" id="ARBA00053352"/>
    </source>
</evidence>
<protein>
    <recommendedName>
        <fullName evidence="18">Bcl-2-like protein 10</fullName>
    </recommendedName>
    <alternativeName>
        <fullName evidence="19">Anti-apoptotic protein Boo</fullName>
    </alternativeName>
    <alternativeName>
        <fullName evidence="20">Apoptosis regulator Bcl-B</fullName>
    </alternativeName>
</protein>
<dbReference type="InterPro" id="IPR002475">
    <property type="entry name" value="Bcl2-like"/>
</dbReference>
<reference evidence="23" key="3">
    <citation type="submission" date="2025-09" db="UniProtKB">
        <authorList>
            <consortium name="Ensembl"/>
        </authorList>
    </citation>
    <scope>IDENTIFICATION</scope>
</reference>
<dbReference type="CTD" id="10017"/>
<accession>A0A673UC80</accession>
<dbReference type="GeneID" id="115302552"/>
<dbReference type="AlphaFoldDB" id="A0A673UC80"/>
<feature type="transmembrane region" description="Helical" evidence="21">
    <location>
        <begin position="170"/>
        <end position="188"/>
    </location>
</feature>
<dbReference type="GO" id="GO:0051400">
    <property type="term" value="F:BH domain binding"/>
    <property type="evidence" value="ECO:0007669"/>
    <property type="project" value="TreeGrafter"/>
</dbReference>
<dbReference type="FunFam" id="1.10.437.10:FF:000014">
    <property type="entry name" value="Bcl-2-like protein 10"/>
    <property type="match status" value="1"/>
</dbReference>
<evidence type="ECO:0000256" key="13">
    <source>
        <dbReference type="ARBA" id="ARBA00023128"/>
    </source>
</evidence>
<dbReference type="InterPro" id="IPR026298">
    <property type="entry name" value="Bcl-2_fam"/>
</dbReference>
<keyword evidence="7" id="KW-0963">Cytoplasm</keyword>
<evidence type="ECO:0000256" key="8">
    <source>
        <dbReference type="ARBA" id="ARBA00022692"/>
    </source>
</evidence>
<evidence type="ECO:0000256" key="20">
    <source>
        <dbReference type="ARBA" id="ARBA00078307"/>
    </source>
</evidence>
<evidence type="ECO:0000256" key="3">
    <source>
        <dbReference type="ARBA" id="ARBA00004173"/>
    </source>
</evidence>
<dbReference type="PANTHER" id="PTHR11256">
    <property type="entry name" value="BCL-2 RELATED"/>
    <property type="match status" value="1"/>
</dbReference>
<dbReference type="PANTHER" id="PTHR11256:SF47">
    <property type="entry name" value="BCL-2-LIKE PROTEIN 10"/>
    <property type="match status" value="1"/>
</dbReference>
<evidence type="ECO:0000259" key="22">
    <source>
        <dbReference type="SMART" id="SM00337"/>
    </source>
</evidence>
<keyword evidence="16" id="KW-0539">Nucleus</keyword>
<keyword evidence="14 21" id="KW-0472">Membrane</keyword>
<gene>
    <name evidence="23" type="primary">BCL2L10</name>
</gene>
<comment type="cofactor">
    <cofactor evidence="1">
        <name>Ca(2+)</name>
        <dbReference type="ChEBI" id="CHEBI:29108"/>
    </cofactor>
</comment>
<dbReference type="GO" id="GO:0005819">
    <property type="term" value="C:spindle"/>
    <property type="evidence" value="ECO:0007669"/>
    <property type="project" value="UniProtKB-SubCell"/>
</dbReference>
<dbReference type="InterPro" id="IPR046371">
    <property type="entry name" value="Bcl-2_BH1-3"/>
</dbReference>
<keyword evidence="13" id="KW-0496">Mitochondrion</keyword>
<comment type="function">
    <text evidence="17">Promotes cell survival by suppressing apoptosis induced by BAX but not BAK. Increases binding of AHCYL1/IRBIT to ITPR1. Reduces ITPR1-mediated calcium release from the endoplasmic reticulum cooperatively with AHCYL1/IRBIT under normal cellular conditions. Under apoptotic stress conditions, dissociates from ITPR1 and is displaced from mitochondria-associated endoplasmic reticulum membranes, leading to increased Ca(2+) transfer to mitochondria which promotes apoptosis. Required for the correct formation of the microtubule organizing center during oocyte cell division, potentially via regulation of protein abundance and localization of other microtubule organizing center components such as AURKA and TPX2.</text>
</comment>
<evidence type="ECO:0000256" key="10">
    <source>
        <dbReference type="ARBA" id="ARBA00022824"/>
    </source>
</evidence>
<dbReference type="SMART" id="SM00337">
    <property type="entry name" value="BCL"/>
    <property type="match status" value="1"/>
</dbReference>
<keyword evidence="10" id="KW-0256">Endoplasmic reticulum</keyword>